<evidence type="ECO:0000313" key="2">
    <source>
        <dbReference type="Proteomes" id="UP000436027"/>
    </source>
</evidence>
<proteinExistence type="predicted"/>
<protein>
    <submittedName>
        <fullName evidence="1">Uncharacterized protein</fullName>
    </submittedName>
</protein>
<organism evidence="1 2">
    <name type="scientific">Microbacterium maritypicum</name>
    <name type="common">Microbacterium liquefaciens</name>
    <dbReference type="NCBI Taxonomy" id="33918"/>
    <lineage>
        <taxon>Bacteria</taxon>
        <taxon>Bacillati</taxon>
        <taxon>Actinomycetota</taxon>
        <taxon>Actinomycetes</taxon>
        <taxon>Micrococcales</taxon>
        <taxon>Microbacteriaceae</taxon>
        <taxon>Microbacterium</taxon>
    </lineage>
</organism>
<accession>A0AAD3X8K4</accession>
<name>A0AAD3X8K4_MICMQ</name>
<comment type="caution">
    <text evidence="1">The sequence shown here is derived from an EMBL/GenBank/DDBJ whole genome shotgun (WGS) entry which is preliminary data.</text>
</comment>
<dbReference type="Proteomes" id="UP000436027">
    <property type="component" value="Unassembled WGS sequence"/>
</dbReference>
<evidence type="ECO:0000313" key="1">
    <source>
        <dbReference type="EMBL" id="KAB1887508.1"/>
    </source>
</evidence>
<dbReference type="EMBL" id="WAAQ01000001">
    <property type="protein sequence ID" value="KAB1887508.1"/>
    <property type="molecule type" value="Genomic_DNA"/>
</dbReference>
<sequence length="81" mass="8954">MSDVLFDMDPPALVYRRPNTIPMHKMRCRECHRAKSINGGGANQEVEYAICHDCFTAAGRTGELARRGGVSGRELVYGDTP</sequence>
<gene>
    <name evidence="1" type="ORF">F6W70_09050</name>
</gene>
<dbReference type="AlphaFoldDB" id="A0AAD3X8K4"/>
<reference evidence="1 2" key="1">
    <citation type="submission" date="2019-09" db="EMBL/GenBank/DDBJ databases">
        <title>Whole genome sequencing of Microbacterium maritypicum.</title>
        <authorList>
            <person name="Lenchi N."/>
        </authorList>
    </citation>
    <scope>NUCLEOTIDE SEQUENCE [LARGE SCALE GENOMIC DNA]</scope>
    <source>
        <strain evidence="1 2">DSM 12512</strain>
    </source>
</reference>
<dbReference type="RefSeq" id="WP_151486427.1">
    <property type="nucleotide sequence ID" value="NZ_WAAQ01000001.1"/>
</dbReference>